<evidence type="ECO:0000313" key="1">
    <source>
        <dbReference type="EMBL" id="PAV93740.1"/>
    </source>
</evidence>
<dbReference type="AlphaFoldDB" id="A0A2A2M5J9"/>
<reference evidence="1 2" key="1">
    <citation type="journal article" date="2017" name="Curr. Biol.">
        <title>Genome architecture and evolution of a unichromosomal asexual nematode.</title>
        <authorList>
            <person name="Fradin H."/>
            <person name="Zegar C."/>
            <person name="Gutwein M."/>
            <person name="Lucas J."/>
            <person name="Kovtun M."/>
            <person name="Corcoran D."/>
            <person name="Baugh L.R."/>
            <person name="Kiontke K."/>
            <person name="Gunsalus K."/>
            <person name="Fitch D.H."/>
            <person name="Piano F."/>
        </authorList>
    </citation>
    <scope>NUCLEOTIDE SEQUENCE [LARGE SCALE GENOMIC DNA]</scope>
    <source>
        <strain evidence="1">PF1309</strain>
    </source>
</reference>
<name>A0A2A2M5J9_9BILA</name>
<dbReference type="EMBL" id="LIAE01004549">
    <property type="protein sequence ID" value="PAV93740.1"/>
    <property type="molecule type" value="Genomic_DNA"/>
</dbReference>
<dbReference type="Proteomes" id="UP000218231">
    <property type="component" value="Unassembled WGS sequence"/>
</dbReference>
<comment type="caution">
    <text evidence="1">The sequence shown here is derived from an EMBL/GenBank/DDBJ whole genome shotgun (WGS) entry which is preliminary data.</text>
</comment>
<organism evidence="1 2">
    <name type="scientific">Diploscapter pachys</name>
    <dbReference type="NCBI Taxonomy" id="2018661"/>
    <lineage>
        <taxon>Eukaryota</taxon>
        <taxon>Metazoa</taxon>
        <taxon>Ecdysozoa</taxon>
        <taxon>Nematoda</taxon>
        <taxon>Chromadorea</taxon>
        <taxon>Rhabditida</taxon>
        <taxon>Rhabditina</taxon>
        <taxon>Rhabditomorpha</taxon>
        <taxon>Rhabditoidea</taxon>
        <taxon>Rhabditidae</taxon>
        <taxon>Diploscapter</taxon>
    </lineage>
</organism>
<protein>
    <submittedName>
        <fullName evidence="1">Uncharacterized protein</fullName>
    </submittedName>
</protein>
<accession>A0A2A2M5J9</accession>
<proteinExistence type="predicted"/>
<evidence type="ECO:0000313" key="2">
    <source>
        <dbReference type="Proteomes" id="UP000218231"/>
    </source>
</evidence>
<gene>
    <name evidence="1" type="ORF">WR25_24006</name>
</gene>
<sequence length="74" mass="8975">MVQLKNNPIDENQKRYFPDSHGLQIPVTDMNKDKYIDWLVERRFNWSVEQQTKFLLNFADENERHGFANISYLK</sequence>
<keyword evidence="2" id="KW-1185">Reference proteome</keyword>